<evidence type="ECO:0000313" key="1">
    <source>
        <dbReference type="EMBL" id="EEB13474.1"/>
    </source>
</evidence>
<gene>
    <name evidence="2" type="primary">8230746</name>
    <name evidence="1" type="ORF">Phum_PHUM241580</name>
</gene>
<dbReference type="EnsemblMetazoa" id="PHUM241580-RA">
    <property type="protein sequence ID" value="PHUM241580-PA"/>
    <property type="gene ID" value="PHUM241580"/>
</dbReference>
<name>E0VJB8_PEDHC</name>
<proteinExistence type="predicted"/>
<dbReference type="EMBL" id="DS235221">
    <property type="protein sequence ID" value="EEB13474.1"/>
    <property type="molecule type" value="Genomic_DNA"/>
</dbReference>
<protein>
    <submittedName>
        <fullName evidence="1 2">Uncharacterized protein</fullName>
    </submittedName>
</protein>
<dbReference type="EMBL" id="AAZO01002800">
    <property type="status" value="NOT_ANNOTATED_CDS"/>
    <property type="molecule type" value="Genomic_DNA"/>
</dbReference>
<keyword evidence="3" id="KW-1185">Reference proteome</keyword>
<dbReference type="Proteomes" id="UP000009046">
    <property type="component" value="Unassembled WGS sequence"/>
</dbReference>
<reference evidence="2" key="3">
    <citation type="submission" date="2021-02" db="UniProtKB">
        <authorList>
            <consortium name="EnsemblMetazoa"/>
        </authorList>
    </citation>
    <scope>IDENTIFICATION</scope>
    <source>
        <strain evidence="2">USDA</strain>
    </source>
</reference>
<sequence>MNEDFHYEYVVDDNDYNDNDYDEAFKCMDLDGSSLNNYKNDKNEKSLLSKGYESFIIIKNYLKEQRIIDKTMEAFKKSKCM</sequence>
<dbReference type="RefSeq" id="XP_002426212.1">
    <property type="nucleotide sequence ID" value="XM_002426167.1"/>
</dbReference>
<accession>E0VJB8</accession>
<dbReference type="GeneID" id="8230746"/>
<dbReference type="HOGENOM" id="CLU_2576722_0_0_1"/>
<reference evidence="1" key="2">
    <citation type="submission" date="2007-04" db="EMBL/GenBank/DDBJ databases">
        <title>The genome of the human body louse.</title>
        <authorList>
            <consortium name="The Human Body Louse Genome Consortium"/>
            <person name="Kirkness E."/>
            <person name="Walenz B."/>
            <person name="Hass B."/>
            <person name="Bruggner R."/>
            <person name="Strausberg R."/>
        </authorList>
    </citation>
    <scope>NUCLEOTIDE SEQUENCE</scope>
    <source>
        <strain evidence="1">USDA</strain>
    </source>
</reference>
<dbReference type="AlphaFoldDB" id="E0VJB8"/>
<dbReference type="InParanoid" id="E0VJB8"/>
<dbReference type="KEGG" id="phu:Phum_PHUM241580"/>
<dbReference type="CTD" id="8230746"/>
<dbReference type="VEuPathDB" id="VectorBase:PHUM241580"/>
<reference evidence="1" key="1">
    <citation type="submission" date="2007-04" db="EMBL/GenBank/DDBJ databases">
        <title>Annotation of Pediculus humanus corporis strain USDA.</title>
        <authorList>
            <person name="Kirkness E."/>
            <person name="Hannick L."/>
            <person name="Hass B."/>
            <person name="Bruggner R."/>
            <person name="Lawson D."/>
            <person name="Bidwell S."/>
            <person name="Joardar V."/>
            <person name="Caler E."/>
            <person name="Walenz B."/>
            <person name="Inman J."/>
            <person name="Schobel S."/>
            <person name="Galinsky K."/>
            <person name="Amedeo P."/>
            <person name="Strausberg R."/>
        </authorList>
    </citation>
    <scope>NUCLEOTIDE SEQUENCE</scope>
    <source>
        <strain evidence="1">USDA</strain>
    </source>
</reference>
<evidence type="ECO:0000313" key="3">
    <source>
        <dbReference type="Proteomes" id="UP000009046"/>
    </source>
</evidence>
<evidence type="ECO:0000313" key="2">
    <source>
        <dbReference type="EnsemblMetazoa" id="PHUM241580-PA"/>
    </source>
</evidence>
<organism>
    <name type="scientific">Pediculus humanus subsp. corporis</name>
    <name type="common">Body louse</name>
    <dbReference type="NCBI Taxonomy" id="121224"/>
    <lineage>
        <taxon>Eukaryota</taxon>
        <taxon>Metazoa</taxon>
        <taxon>Ecdysozoa</taxon>
        <taxon>Arthropoda</taxon>
        <taxon>Hexapoda</taxon>
        <taxon>Insecta</taxon>
        <taxon>Pterygota</taxon>
        <taxon>Neoptera</taxon>
        <taxon>Paraneoptera</taxon>
        <taxon>Psocodea</taxon>
        <taxon>Troctomorpha</taxon>
        <taxon>Phthiraptera</taxon>
        <taxon>Anoplura</taxon>
        <taxon>Pediculidae</taxon>
        <taxon>Pediculus</taxon>
    </lineage>
</organism>